<dbReference type="AlphaFoldDB" id="A0A7C9VPL8"/>
<evidence type="ECO:0000313" key="3">
    <source>
        <dbReference type="Proteomes" id="UP000481360"/>
    </source>
</evidence>
<accession>A0A7C9VPL8</accession>
<dbReference type="PROSITE" id="PS50943">
    <property type="entry name" value="HTH_CROC1"/>
    <property type="match status" value="1"/>
</dbReference>
<dbReference type="Gene3D" id="1.10.260.40">
    <property type="entry name" value="lambda repressor-like DNA-binding domains"/>
    <property type="match status" value="1"/>
</dbReference>
<evidence type="ECO:0000313" key="2">
    <source>
        <dbReference type="EMBL" id="NGY59095.1"/>
    </source>
</evidence>
<sequence length="318" mass="35588">MSRWNDSKSYFVRGDSGRNVGAKGSSSPSFVVMPKRNSSVVGREFGIGVRNAIEQSGMTQRQLAELLDWQEAKISDMVQGKGGVTEAEVRELLAYCRVDRDEVRRLLALYNESREKGYLRFMEGGALVPLRTLMNHERGTSKITTWSLTVVPGLMQIAAYIRALMESSSVIKPADIDGAIRMKLERQALFHGDREFVFYLHESALRLPVGGPAVMRAQLLHMLTMTMRPYITLRIVPTSIGAHAGVATSFIKLEYEKHPPVIWLEALRTGLFLDDAETMSAYDDLLKLLDVQALSVEESRELIIGALPPEQQPPLDHE</sequence>
<dbReference type="Proteomes" id="UP000481360">
    <property type="component" value="Unassembled WGS sequence"/>
</dbReference>
<reference evidence="2 3" key="1">
    <citation type="submission" date="2020-03" db="EMBL/GenBank/DDBJ databases">
        <title>Isolation and identification of active actinomycetes.</title>
        <authorList>
            <person name="Sun X."/>
        </authorList>
    </citation>
    <scope>NUCLEOTIDE SEQUENCE [LARGE SCALE GENOMIC DNA]</scope>
    <source>
        <strain evidence="2 3">NEAU-D13</strain>
    </source>
</reference>
<dbReference type="RefSeq" id="WP_166045163.1">
    <property type="nucleotide sequence ID" value="NZ_JAAMPJ010000002.1"/>
</dbReference>
<feature type="domain" description="HTH cro/C1-type" evidence="1">
    <location>
        <begin position="49"/>
        <end position="103"/>
    </location>
</feature>
<dbReference type="InterPro" id="IPR001387">
    <property type="entry name" value="Cro/C1-type_HTH"/>
</dbReference>
<dbReference type="EMBL" id="JAAMPJ010000002">
    <property type="protein sequence ID" value="NGY59095.1"/>
    <property type="molecule type" value="Genomic_DNA"/>
</dbReference>
<dbReference type="CDD" id="cd00093">
    <property type="entry name" value="HTH_XRE"/>
    <property type="match status" value="1"/>
</dbReference>
<gene>
    <name evidence="2" type="ORF">G7043_09170</name>
</gene>
<name>A0A7C9VPL8_9PSEU</name>
<dbReference type="SUPFAM" id="SSF47413">
    <property type="entry name" value="lambda repressor-like DNA-binding domains"/>
    <property type="match status" value="1"/>
</dbReference>
<dbReference type="SMART" id="SM00530">
    <property type="entry name" value="HTH_XRE"/>
    <property type="match status" value="1"/>
</dbReference>
<comment type="caution">
    <text evidence="2">The sequence shown here is derived from an EMBL/GenBank/DDBJ whole genome shotgun (WGS) entry which is preliminary data.</text>
</comment>
<dbReference type="InterPro" id="IPR043917">
    <property type="entry name" value="DUF5753"/>
</dbReference>
<keyword evidence="3" id="KW-1185">Reference proteome</keyword>
<dbReference type="Pfam" id="PF13560">
    <property type="entry name" value="HTH_31"/>
    <property type="match status" value="1"/>
</dbReference>
<organism evidence="2 3">
    <name type="scientific">Lentzea alba</name>
    <dbReference type="NCBI Taxonomy" id="2714351"/>
    <lineage>
        <taxon>Bacteria</taxon>
        <taxon>Bacillati</taxon>
        <taxon>Actinomycetota</taxon>
        <taxon>Actinomycetes</taxon>
        <taxon>Pseudonocardiales</taxon>
        <taxon>Pseudonocardiaceae</taxon>
        <taxon>Lentzea</taxon>
    </lineage>
</organism>
<proteinExistence type="predicted"/>
<evidence type="ECO:0000259" key="1">
    <source>
        <dbReference type="PROSITE" id="PS50943"/>
    </source>
</evidence>
<dbReference type="InterPro" id="IPR010982">
    <property type="entry name" value="Lambda_DNA-bd_dom_sf"/>
</dbReference>
<dbReference type="GO" id="GO:0003677">
    <property type="term" value="F:DNA binding"/>
    <property type="evidence" value="ECO:0007669"/>
    <property type="project" value="InterPro"/>
</dbReference>
<dbReference type="Pfam" id="PF19054">
    <property type="entry name" value="DUF5753"/>
    <property type="match status" value="1"/>
</dbReference>
<protein>
    <submittedName>
        <fullName evidence="2">Helix-turn-helix domain-containing protein</fullName>
    </submittedName>
</protein>